<evidence type="ECO:0000256" key="1">
    <source>
        <dbReference type="SAM" id="Phobius"/>
    </source>
</evidence>
<dbReference type="AlphaFoldDB" id="A0A059A731"/>
<keyword evidence="1" id="KW-0812">Transmembrane</keyword>
<name>A0A059A731_EUCGR</name>
<keyword evidence="1" id="KW-1133">Transmembrane helix</keyword>
<evidence type="ECO:0000313" key="2">
    <source>
        <dbReference type="EMBL" id="KCW49441.1"/>
    </source>
</evidence>
<organism evidence="2">
    <name type="scientific">Eucalyptus grandis</name>
    <name type="common">Flooded gum</name>
    <dbReference type="NCBI Taxonomy" id="71139"/>
    <lineage>
        <taxon>Eukaryota</taxon>
        <taxon>Viridiplantae</taxon>
        <taxon>Streptophyta</taxon>
        <taxon>Embryophyta</taxon>
        <taxon>Tracheophyta</taxon>
        <taxon>Spermatophyta</taxon>
        <taxon>Magnoliopsida</taxon>
        <taxon>eudicotyledons</taxon>
        <taxon>Gunneridae</taxon>
        <taxon>Pentapetalae</taxon>
        <taxon>rosids</taxon>
        <taxon>malvids</taxon>
        <taxon>Myrtales</taxon>
        <taxon>Myrtaceae</taxon>
        <taxon>Myrtoideae</taxon>
        <taxon>Eucalypteae</taxon>
        <taxon>Eucalyptus</taxon>
    </lineage>
</organism>
<feature type="transmembrane region" description="Helical" evidence="1">
    <location>
        <begin position="45"/>
        <end position="64"/>
    </location>
</feature>
<dbReference type="Gramene" id="KCW49441">
    <property type="protein sequence ID" value="KCW49441"/>
    <property type="gene ID" value="EUGRSUZ_K02973"/>
</dbReference>
<proteinExistence type="predicted"/>
<reference evidence="2" key="1">
    <citation type="submission" date="2013-07" db="EMBL/GenBank/DDBJ databases">
        <title>The genome of Eucalyptus grandis.</title>
        <authorList>
            <person name="Schmutz J."/>
            <person name="Hayes R."/>
            <person name="Myburg A."/>
            <person name="Tuskan G."/>
            <person name="Grattapaglia D."/>
            <person name="Rokhsar D.S."/>
        </authorList>
    </citation>
    <scope>NUCLEOTIDE SEQUENCE</scope>
    <source>
        <tissue evidence="2">Leaf extractions</tissue>
    </source>
</reference>
<accession>A0A059A731</accession>
<protein>
    <submittedName>
        <fullName evidence="2">Uncharacterized protein</fullName>
    </submittedName>
</protein>
<dbReference type="InParanoid" id="A0A059A731"/>
<gene>
    <name evidence="2" type="ORF">EUGRSUZ_K02973</name>
</gene>
<keyword evidence="1" id="KW-0472">Membrane</keyword>
<dbReference type="EMBL" id="KK198763">
    <property type="protein sequence ID" value="KCW49441.1"/>
    <property type="molecule type" value="Genomic_DNA"/>
</dbReference>
<sequence>MDISRLPPSPQRETLSMRCLEGRSREILPPFGPRQLFFLQEIHKVFSFFIDLFCLHFSFIFFLVKSG</sequence>